<keyword evidence="2" id="KW-1185">Reference proteome</keyword>
<accession>A0A8J6IY88</accession>
<proteinExistence type="predicted"/>
<dbReference type="EMBL" id="JACOPO010000005">
    <property type="protein sequence ID" value="MBC5722890.1"/>
    <property type="molecule type" value="Genomic_DNA"/>
</dbReference>
<evidence type="ECO:0000313" key="2">
    <source>
        <dbReference type="Proteomes" id="UP000628736"/>
    </source>
</evidence>
<organism evidence="1 2">
    <name type="scientific">Flintibacter hominis</name>
    <dbReference type="NCBI Taxonomy" id="2763048"/>
    <lineage>
        <taxon>Bacteria</taxon>
        <taxon>Bacillati</taxon>
        <taxon>Bacillota</taxon>
        <taxon>Clostridia</taxon>
        <taxon>Eubacteriales</taxon>
        <taxon>Flintibacter</taxon>
    </lineage>
</organism>
<sequence length="316" mass="35602">MRGYVTDWRGREWLLPYPTQWELEYTAGVPCDSFTFRCPWEMGGETAPGDWVRFSARYQGKDMFNGVVDECQVTLDQGGCQLEISGRGLAALLLDNEAIGQDYGTATLADILRDHVTPYGIQTAPGAALPAVTRFSVATGSSEWSVVYDFARYYGGVCPRFDRLGRLVLSGWQDSQERLVEDGTPVTTLVRRDRRYGVLSRVLVRDRWSGAVQRVDNGDFLSQGGSARRVLTMPGRSNYKTMRYNGQFQLDRSASEQERVELTIAQPFCAWPGDLVSIRRSKWDWNGRYRVLQSATGMGMEGAWTRLELALPDFVV</sequence>
<name>A0A8J6IY88_9FIRM</name>
<dbReference type="Proteomes" id="UP000628736">
    <property type="component" value="Unassembled WGS sequence"/>
</dbReference>
<dbReference type="AlphaFoldDB" id="A0A8J6IY88"/>
<gene>
    <name evidence="1" type="ORF">H8S11_08710</name>
</gene>
<evidence type="ECO:0008006" key="3">
    <source>
        <dbReference type="Google" id="ProtNLM"/>
    </source>
</evidence>
<dbReference type="RefSeq" id="WP_147572352.1">
    <property type="nucleotide sequence ID" value="NZ_JACOPO010000005.1"/>
</dbReference>
<dbReference type="SUPFAM" id="SSF69279">
    <property type="entry name" value="Phage tail proteins"/>
    <property type="match status" value="1"/>
</dbReference>
<protein>
    <recommendedName>
        <fullName evidence="3">Mu-like prophage tail protein gpP</fullName>
    </recommendedName>
</protein>
<comment type="caution">
    <text evidence="1">The sequence shown here is derived from an EMBL/GenBank/DDBJ whole genome shotgun (WGS) entry which is preliminary data.</text>
</comment>
<reference evidence="1" key="1">
    <citation type="submission" date="2020-08" db="EMBL/GenBank/DDBJ databases">
        <title>Genome public.</title>
        <authorList>
            <person name="Liu C."/>
            <person name="Sun Q."/>
        </authorList>
    </citation>
    <scope>NUCLEOTIDE SEQUENCE</scope>
    <source>
        <strain evidence="1">NSJ-23</strain>
    </source>
</reference>
<evidence type="ECO:0000313" key="1">
    <source>
        <dbReference type="EMBL" id="MBC5722890.1"/>
    </source>
</evidence>
<dbReference type="Gene3D" id="3.55.50.10">
    <property type="entry name" value="Baseplate protein-like domains"/>
    <property type="match status" value="1"/>
</dbReference>